<accession>U2QUZ7</accession>
<dbReference type="PANTHER" id="PTHR43479:SF11">
    <property type="entry name" value="ACREF_ENVCD OPERON REPRESSOR-RELATED"/>
    <property type="match status" value="1"/>
</dbReference>
<dbReference type="InterPro" id="IPR009057">
    <property type="entry name" value="Homeodomain-like_sf"/>
</dbReference>
<dbReference type="RefSeq" id="WP_021752735.1">
    <property type="nucleotide sequence ID" value="NZ_KI271820.1"/>
</dbReference>
<gene>
    <name evidence="6" type="ORF">HMPREF1983_00373</name>
</gene>
<feature type="domain" description="HTH tetR-type" evidence="5">
    <location>
        <begin position="4"/>
        <end position="64"/>
    </location>
</feature>
<dbReference type="GO" id="GO:0003677">
    <property type="term" value="F:DNA binding"/>
    <property type="evidence" value="ECO:0007669"/>
    <property type="project" value="UniProtKB-UniRule"/>
</dbReference>
<protein>
    <submittedName>
        <fullName evidence="6">Putative HTH-type transcriptional repressor Bm3R1</fullName>
    </submittedName>
</protein>
<name>U2QUZ7_9BACL</name>
<dbReference type="AlphaFoldDB" id="U2QUZ7"/>
<keyword evidence="3" id="KW-0804">Transcription</keyword>
<dbReference type="InterPro" id="IPR050624">
    <property type="entry name" value="HTH-type_Tx_Regulator"/>
</dbReference>
<dbReference type="GO" id="GO:0045892">
    <property type="term" value="P:negative regulation of DNA-templated transcription"/>
    <property type="evidence" value="ECO:0007669"/>
    <property type="project" value="UniProtKB-ARBA"/>
</dbReference>
<dbReference type="InterPro" id="IPR001647">
    <property type="entry name" value="HTH_TetR"/>
</dbReference>
<feature type="DNA-binding region" description="H-T-H motif" evidence="4">
    <location>
        <begin position="27"/>
        <end position="46"/>
    </location>
</feature>
<dbReference type="EMBL" id="AWVP01000019">
    <property type="protein sequence ID" value="ERK60019.1"/>
    <property type="molecule type" value="Genomic_DNA"/>
</dbReference>
<sequence length="188" mass="22162">MEKNDKRERILRAALEMFLHRGYDGTAIPPIAKAAGVSVGTIYRYFESKESLVNELFQETVNKLSRFIMKDYPAGYTAKEKFYYIFDKLYEFCKENNRAFLFINDNSYSYYLTKESNNCLTNFFEFIFKDLENFKQQGIVKNLPNNAYIALVYAPIEMAICLQHNNMLDLSEDILLELRESCWHAVRN</sequence>
<dbReference type="Pfam" id="PF16295">
    <property type="entry name" value="TetR_C_10"/>
    <property type="match status" value="1"/>
</dbReference>
<dbReference type="HOGENOM" id="CLU_069356_12_9_9"/>
<evidence type="ECO:0000256" key="1">
    <source>
        <dbReference type="ARBA" id="ARBA00023015"/>
    </source>
</evidence>
<dbReference type="PATRIC" id="fig|1321820.3.peg.367"/>
<comment type="caution">
    <text evidence="6">The sequence shown here is derived from an EMBL/GenBank/DDBJ whole genome shotgun (WGS) entry which is preliminary data.</text>
</comment>
<proteinExistence type="predicted"/>
<dbReference type="SUPFAM" id="SSF46689">
    <property type="entry name" value="Homeodomain-like"/>
    <property type="match status" value="1"/>
</dbReference>
<evidence type="ECO:0000313" key="7">
    <source>
        <dbReference type="Proteomes" id="UP000016637"/>
    </source>
</evidence>
<keyword evidence="1" id="KW-0805">Transcription regulation</keyword>
<evidence type="ECO:0000256" key="4">
    <source>
        <dbReference type="PROSITE-ProRule" id="PRU00335"/>
    </source>
</evidence>
<organism evidence="6 7">
    <name type="scientific">Gemella bergeri ATCC 700627</name>
    <dbReference type="NCBI Taxonomy" id="1321820"/>
    <lineage>
        <taxon>Bacteria</taxon>
        <taxon>Bacillati</taxon>
        <taxon>Bacillota</taxon>
        <taxon>Bacilli</taxon>
        <taxon>Bacillales</taxon>
        <taxon>Gemellaceae</taxon>
        <taxon>Gemella</taxon>
    </lineage>
</organism>
<evidence type="ECO:0000259" key="5">
    <source>
        <dbReference type="PROSITE" id="PS50977"/>
    </source>
</evidence>
<dbReference type="Gene3D" id="1.10.357.10">
    <property type="entry name" value="Tetracycline Repressor, domain 2"/>
    <property type="match status" value="1"/>
</dbReference>
<dbReference type="InterPro" id="IPR032551">
    <property type="entry name" value="BscR_C"/>
</dbReference>
<dbReference type="PANTHER" id="PTHR43479">
    <property type="entry name" value="ACREF/ENVCD OPERON REPRESSOR-RELATED"/>
    <property type="match status" value="1"/>
</dbReference>
<evidence type="ECO:0000313" key="6">
    <source>
        <dbReference type="EMBL" id="ERK60019.1"/>
    </source>
</evidence>
<evidence type="ECO:0000256" key="2">
    <source>
        <dbReference type="ARBA" id="ARBA00023125"/>
    </source>
</evidence>
<evidence type="ECO:0000256" key="3">
    <source>
        <dbReference type="ARBA" id="ARBA00023163"/>
    </source>
</evidence>
<reference evidence="6 7" key="1">
    <citation type="submission" date="2013-08" db="EMBL/GenBank/DDBJ databases">
        <authorList>
            <person name="Weinstock G."/>
            <person name="Sodergren E."/>
            <person name="Wylie T."/>
            <person name="Fulton L."/>
            <person name="Fulton R."/>
            <person name="Fronick C."/>
            <person name="O'Laughlin M."/>
            <person name="Godfrey J."/>
            <person name="Miner T."/>
            <person name="Herter B."/>
            <person name="Appelbaum E."/>
            <person name="Cordes M."/>
            <person name="Lek S."/>
            <person name="Wollam A."/>
            <person name="Pepin K.H."/>
            <person name="Palsikar V.B."/>
            <person name="Mitreva M."/>
            <person name="Wilson R.K."/>
        </authorList>
    </citation>
    <scope>NUCLEOTIDE SEQUENCE [LARGE SCALE GENOMIC DNA]</scope>
    <source>
        <strain evidence="6 7">ATCC 700627</strain>
    </source>
</reference>
<dbReference type="PROSITE" id="PS50977">
    <property type="entry name" value="HTH_TETR_2"/>
    <property type="match status" value="1"/>
</dbReference>
<dbReference type="FunFam" id="1.10.10.60:FF:000141">
    <property type="entry name" value="TetR family transcriptional regulator"/>
    <property type="match status" value="1"/>
</dbReference>
<dbReference type="Proteomes" id="UP000016637">
    <property type="component" value="Unassembled WGS sequence"/>
</dbReference>
<keyword evidence="2 4" id="KW-0238">DNA-binding</keyword>
<keyword evidence="7" id="KW-1185">Reference proteome</keyword>
<dbReference type="PRINTS" id="PR00455">
    <property type="entry name" value="HTHTETR"/>
</dbReference>
<dbReference type="Pfam" id="PF00440">
    <property type="entry name" value="TetR_N"/>
    <property type="match status" value="1"/>
</dbReference>
<dbReference type="eggNOG" id="COG1309">
    <property type="taxonomic scope" value="Bacteria"/>
</dbReference>